<gene>
    <name evidence="2" type="ORF">Pyn_18593</name>
</gene>
<evidence type="ECO:0000313" key="2">
    <source>
        <dbReference type="EMBL" id="PQM42281.1"/>
    </source>
</evidence>
<name>A0A314UY12_PRUYE</name>
<dbReference type="Proteomes" id="UP000250321">
    <property type="component" value="Unassembled WGS sequence"/>
</dbReference>
<proteinExistence type="predicted"/>
<protein>
    <submittedName>
        <fullName evidence="2">Uncharacterized protein</fullName>
    </submittedName>
</protein>
<feature type="region of interest" description="Disordered" evidence="1">
    <location>
        <begin position="1"/>
        <end position="21"/>
    </location>
</feature>
<dbReference type="OrthoDB" id="997337at2759"/>
<dbReference type="EMBL" id="PJQY01002851">
    <property type="protein sequence ID" value="PQM42281.1"/>
    <property type="molecule type" value="Genomic_DNA"/>
</dbReference>
<comment type="caution">
    <text evidence="2">The sequence shown here is derived from an EMBL/GenBank/DDBJ whole genome shotgun (WGS) entry which is preliminary data.</text>
</comment>
<reference evidence="2 3" key="1">
    <citation type="submission" date="2018-02" db="EMBL/GenBank/DDBJ databases">
        <title>Draft genome of wild Prunus yedoensis var. nudiflora.</title>
        <authorList>
            <person name="Baek S."/>
            <person name="Kim J.-H."/>
            <person name="Choi K."/>
            <person name="Kim G.-B."/>
            <person name="Cho A."/>
            <person name="Jang H."/>
            <person name="Shin C.-H."/>
            <person name="Yu H.-J."/>
            <person name="Mun J.-H."/>
        </authorList>
    </citation>
    <scope>NUCLEOTIDE SEQUENCE [LARGE SCALE GENOMIC DNA]</scope>
    <source>
        <strain evidence="3">cv. Jeju island</strain>
        <tissue evidence="2">Leaf</tissue>
    </source>
</reference>
<dbReference type="AlphaFoldDB" id="A0A314UY12"/>
<sequence length="346" mass="37653">MRILHARFTGTHTSDGGASEARTVVTIDDDSDDGDTIETEASILEQEYVGNTHEDFDENDTHDRDEDAFAYSGDYPEGQGGSDTFSGSAGSSVRRVSVEPVSNIAEGSHLAAAIVDPVQSTPEIGHVAQSMEIVPVVPSSSDTFIILVEAALSESPPTMISTNSLVKAPAFQFTSPLQPVVQHFLRRENTQVDGTATQDVSAGHPSSMSWVEWESSFTAFMSFFDGGVQVLRSADELLPLYHRFNGYATFQGTLIYPETVAALEKFLGKYGDLMDMTSITSSFSRCADFRTLGLVLHGMNTMQLLDITDHRLLCWLGAICEAITLGFRVEFLLNLVKNLARAVFGE</sequence>
<evidence type="ECO:0000256" key="1">
    <source>
        <dbReference type="SAM" id="MobiDB-lite"/>
    </source>
</evidence>
<organism evidence="2 3">
    <name type="scientific">Prunus yedoensis var. nudiflora</name>
    <dbReference type="NCBI Taxonomy" id="2094558"/>
    <lineage>
        <taxon>Eukaryota</taxon>
        <taxon>Viridiplantae</taxon>
        <taxon>Streptophyta</taxon>
        <taxon>Embryophyta</taxon>
        <taxon>Tracheophyta</taxon>
        <taxon>Spermatophyta</taxon>
        <taxon>Magnoliopsida</taxon>
        <taxon>eudicotyledons</taxon>
        <taxon>Gunneridae</taxon>
        <taxon>Pentapetalae</taxon>
        <taxon>rosids</taxon>
        <taxon>fabids</taxon>
        <taxon>Rosales</taxon>
        <taxon>Rosaceae</taxon>
        <taxon>Amygdaloideae</taxon>
        <taxon>Amygdaleae</taxon>
        <taxon>Prunus</taxon>
    </lineage>
</organism>
<evidence type="ECO:0000313" key="3">
    <source>
        <dbReference type="Proteomes" id="UP000250321"/>
    </source>
</evidence>
<keyword evidence="3" id="KW-1185">Reference proteome</keyword>
<accession>A0A314UY12</accession>